<dbReference type="GO" id="GO:0005886">
    <property type="term" value="C:plasma membrane"/>
    <property type="evidence" value="ECO:0007669"/>
    <property type="project" value="UniProtKB-SubCell"/>
</dbReference>
<keyword evidence="5 8" id="KW-0812">Transmembrane</keyword>
<evidence type="ECO:0000256" key="6">
    <source>
        <dbReference type="ARBA" id="ARBA00022989"/>
    </source>
</evidence>
<feature type="transmembrane region" description="Helical" evidence="8">
    <location>
        <begin position="161"/>
        <end position="186"/>
    </location>
</feature>
<accession>A0A917REH4</accession>
<comment type="caution">
    <text evidence="10">The sequence shown here is derived from an EMBL/GenBank/DDBJ whole genome shotgun (WGS) entry which is preliminary data.</text>
</comment>
<name>A0A917REH4_9NOCA</name>
<dbReference type="InterPro" id="IPR011701">
    <property type="entry name" value="MFS"/>
</dbReference>
<proteinExistence type="inferred from homology"/>
<evidence type="ECO:0000256" key="3">
    <source>
        <dbReference type="ARBA" id="ARBA00022448"/>
    </source>
</evidence>
<evidence type="ECO:0000256" key="8">
    <source>
        <dbReference type="SAM" id="Phobius"/>
    </source>
</evidence>
<evidence type="ECO:0000256" key="7">
    <source>
        <dbReference type="ARBA" id="ARBA00023136"/>
    </source>
</evidence>
<protein>
    <submittedName>
        <fullName evidence="10">MFS transporter</fullName>
    </submittedName>
</protein>
<dbReference type="Proteomes" id="UP000638263">
    <property type="component" value="Unassembled WGS sequence"/>
</dbReference>
<evidence type="ECO:0000256" key="4">
    <source>
        <dbReference type="ARBA" id="ARBA00022475"/>
    </source>
</evidence>
<feature type="transmembrane region" description="Helical" evidence="8">
    <location>
        <begin position="337"/>
        <end position="360"/>
    </location>
</feature>
<dbReference type="PANTHER" id="PTHR43271">
    <property type="entry name" value="BLL2771 PROTEIN"/>
    <property type="match status" value="1"/>
</dbReference>
<keyword evidence="3" id="KW-0813">Transport</keyword>
<feature type="transmembrane region" description="Helical" evidence="8">
    <location>
        <begin position="127"/>
        <end position="149"/>
    </location>
</feature>
<dbReference type="AlphaFoldDB" id="A0A917REH4"/>
<keyword evidence="4" id="KW-1003">Cell membrane</keyword>
<comment type="similarity">
    <text evidence="2">Belongs to the major facilitator superfamily.</text>
</comment>
<evidence type="ECO:0000256" key="1">
    <source>
        <dbReference type="ARBA" id="ARBA00004651"/>
    </source>
</evidence>
<feature type="transmembrane region" description="Helical" evidence="8">
    <location>
        <begin position="372"/>
        <end position="391"/>
    </location>
</feature>
<feature type="transmembrane region" description="Helical" evidence="8">
    <location>
        <begin position="397"/>
        <end position="421"/>
    </location>
</feature>
<evidence type="ECO:0000313" key="11">
    <source>
        <dbReference type="Proteomes" id="UP000638263"/>
    </source>
</evidence>
<reference evidence="10" key="1">
    <citation type="journal article" date="2014" name="Int. J. Syst. Evol. Microbiol.">
        <title>Complete genome sequence of Corynebacterium casei LMG S-19264T (=DSM 44701T), isolated from a smear-ripened cheese.</title>
        <authorList>
            <consortium name="US DOE Joint Genome Institute (JGI-PGF)"/>
            <person name="Walter F."/>
            <person name="Albersmeier A."/>
            <person name="Kalinowski J."/>
            <person name="Ruckert C."/>
        </authorList>
    </citation>
    <scope>NUCLEOTIDE SEQUENCE</scope>
    <source>
        <strain evidence="10">CGMCC 4.3508</strain>
    </source>
</reference>
<dbReference type="InterPro" id="IPR036259">
    <property type="entry name" value="MFS_trans_sf"/>
</dbReference>
<evidence type="ECO:0000256" key="2">
    <source>
        <dbReference type="ARBA" id="ARBA00008335"/>
    </source>
</evidence>
<evidence type="ECO:0000259" key="9">
    <source>
        <dbReference type="PROSITE" id="PS50850"/>
    </source>
</evidence>
<keyword evidence="11" id="KW-1185">Reference proteome</keyword>
<reference evidence="10" key="2">
    <citation type="submission" date="2020-09" db="EMBL/GenBank/DDBJ databases">
        <authorList>
            <person name="Sun Q."/>
            <person name="Zhou Y."/>
        </authorList>
    </citation>
    <scope>NUCLEOTIDE SEQUENCE</scope>
    <source>
        <strain evidence="10">CGMCC 4.3508</strain>
    </source>
</reference>
<dbReference type="SUPFAM" id="SSF103473">
    <property type="entry name" value="MFS general substrate transporter"/>
    <property type="match status" value="1"/>
</dbReference>
<feature type="transmembrane region" description="Helical" evidence="8">
    <location>
        <begin position="281"/>
        <end position="302"/>
    </location>
</feature>
<feature type="transmembrane region" description="Helical" evidence="8">
    <location>
        <begin position="314"/>
        <end position="331"/>
    </location>
</feature>
<evidence type="ECO:0000256" key="5">
    <source>
        <dbReference type="ARBA" id="ARBA00022692"/>
    </source>
</evidence>
<dbReference type="PANTHER" id="PTHR43271:SF1">
    <property type="entry name" value="INNER MEMBRANE TRANSPORT PROTEIN YNFM"/>
    <property type="match status" value="1"/>
</dbReference>
<organism evidence="10 11">
    <name type="scientific">Nocardia jinanensis</name>
    <dbReference type="NCBI Taxonomy" id="382504"/>
    <lineage>
        <taxon>Bacteria</taxon>
        <taxon>Bacillati</taxon>
        <taxon>Actinomycetota</taxon>
        <taxon>Actinomycetes</taxon>
        <taxon>Mycobacteriales</taxon>
        <taxon>Nocardiaceae</taxon>
        <taxon>Nocardia</taxon>
    </lineage>
</organism>
<dbReference type="Gene3D" id="1.20.1250.20">
    <property type="entry name" value="MFS general substrate transporter like domains"/>
    <property type="match status" value="1"/>
</dbReference>
<dbReference type="InterPro" id="IPR020846">
    <property type="entry name" value="MFS_dom"/>
</dbReference>
<evidence type="ECO:0000313" key="10">
    <source>
        <dbReference type="EMBL" id="GGL02591.1"/>
    </source>
</evidence>
<keyword evidence="6 8" id="KW-1133">Transmembrane helix</keyword>
<feature type="transmembrane region" description="Helical" evidence="8">
    <location>
        <begin position="192"/>
        <end position="211"/>
    </location>
</feature>
<dbReference type="EMBL" id="BMMH01000002">
    <property type="protein sequence ID" value="GGL02591.1"/>
    <property type="molecule type" value="Genomic_DNA"/>
</dbReference>
<feature type="domain" description="Major facilitator superfamily (MFS) profile" evidence="9">
    <location>
        <begin position="34"/>
        <end position="425"/>
    </location>
</feature>
<dbReference type="Pfam" id="PF07690">
    <property type="entry name" value="MFS_1"/>
    <property type="match status" value="1"/>
</dbReference>
<dbReference type="CDD" id="cd17324">
    <property type="entry name" value="MFS_NepI_like"/>
    <property type="match status" value="1"/>
</dbReference>
<feature type="transmembrane region" description="Helical" evidence="8">
    <location>
        <begin position="71"/>
        <end position="93"/>
    </location>
</feature>
<sequence length="434" mass="44490">MTAVSTPTRALEPAEGDAGAGTLLRRGEARYRMLLLALFAAGVVTFAQLYAPQSVLPLIEAEPGWDLSASQAALTISAATFGLAASVLVWAVLAKRFGAFPIICASLTLTTVMSFAVAVAPDFGVLLAIRVLQGIGAAGMAALAVAYIVERVSPRDVPVVAGIYVSGTTIGGLSGRIAGAALAGVADWRGSLLGVALISLLFAGLFIYAGWRSRPRPATEAGATPSADHAVATTTATDLVECLTHRPVAGLYLLIFVLMGSLVALYNYFAFHLADPPYDLSAARVGLFYFAYLGGTVGARLAGSAAGRFGRGTTLAVAVTLMLAGAGVTLLDELGALAAGLLLFTTAFFAAHAVASGWVGQIAGPQRSATASALYSLFYYAGSAVLGWLFGFPYEHFGWTIFVLVLLGGCIAAALLSWALLRSTGPGSARSGVS</sequence>
<gene>
    <name evidence="10" type="ORF">GCM10011588_16680</name>
</gene>
<comment type="subcellular location">
    <subcellularLocation>
        <location evidence="1">Cell membrane</location>
        <topology evidence="1">Multi-pass membrane protein</topology>
    </subcellularLocation>
</comment>
<feature type="transmembrane region" description="Helical" evidence="8">
    <location>
        <begin position="33"/>
        <end position="51"/>
    </location>
</feature>
<dbReference type="PROSITE" id="PS50850">
    <property type="entry name" value="MFS"/>
    <property type="match status" value="1"/>
</dbReference>
<feature type="transmembrane region" description="Helical" evidence="8">
    <location>
        <begin position="100"/>
        <end position="121"/>
    </location>
</feature>
<keyword evidence="7 8" id="KW-0472">Membrane</keyword>
<feature type="transmembrane region" description="Helical" evidence="8">
    <location>
        <begin position="249"/>
        <end position="269"/>
    </location>
</feature>
<dbReference type="GO" id="GO:0022857">
    <property type="term" value="F:transmembrane transporter activity"/>
    <property type="evidence" value="ECO:0007669"/>
    <property type="project" value="InterPro"/>
</dbReference>